<proteinExistence type="predicted"/>
<dbReference type="Proteomes" id="UP001433268">
    <property type="component" value="Unassembled WGS sequence"/>
</dbReference>
<reference evidence="1 2" key="1">
    <citation type="submission" date="2023-01" db="EMBL/GenBank/DDBJ databases">
        <title>Analysis of 21 Apiospora genomes using comparative genomics revels a genus with tremendous synthesis potential of carbohydrate active enzymes and secondary metabolites.</title>
        <authorList>
            <person name="Sorensen T."/>
        </authorList>
    </citation>
    <scope>NUCLEOTIDE SEQUENCE [LARGE SCALE GENOMIC DNA]</scope>
    <source>
        <strain evidence="1 2">CBS 114990</strain>
    </source>
</reference>
<accession>A0ABR1V3F2</accession>
<evidence type="ECO:0000313" key="2">
    <source>
        <dbReference type="Proteomes" id="UP001433268"/>
    </source>
</evidence>
<dbReference type="GeneID" id="92049834"/>
<keyword evidence="2" id="KW-1185">Reference proteome</keyword>
<organism evidence="1 2">
    <name type="scientific">Apiospora hydei</name>
    <dbReference type="NCBI Taxonomy" id="1337664"/>
    <lineage>
        <taxon>Eukaryota</taxon>
        <taxon>Fungi</taxon>
        <taxon>Dikarya</taxon>
        <taxon>Ascomycota</taxon>
        <taxon>Pezizomycotina</taxon>
        <taxon>Sordariomycetes</taxon>
        <taxon>Xylariomycetidae</taxon>
        <taxon>Amphisphaeriales</taxon>
        <taxon>Apiosporaceae</taxon>
        <taxon>Apiospora</taxon>
    </lineage>
</organism>
<comment type="caution">
    <text evidence="1">The sequence shown here is derived from an EMBL/GenBank/DDBJ whole genome shotgun (WGS) entry which is preliminary data.</text>
</comment>
<dbReference type="RefSeq" id="XP_066662466.1">
    <property type="nucleotide sequence ID" value="XM_066816774.1"/>
</dbReference>
<evidence type="ECO:0000313" key="1">
    <source>
        <dbReference type="EMBL" id="KAK8065713.1"/>
    </source>
</evidence>
<sequence>MVNSIGKGDWALGMVAVANLPKVEGAELALISDTLGTSHIGIVRGRLHDASSDWCLATRW</sequence>
<dbReference type="EMBL" id="JAQQWN010000009">
    <property type="protein sequence ID" value="KAK8065713.1"/>
    <property type="molecule type" value="Genomic_DNA"/>
</dbReference>
<name>A0ABR1V3F2_9PEZI</name>
<protein>
    <submittedName>
        <fullName evidence="1">Uncharacterized protein</fullName>
    </submittedName>
</protein>
<gene>
    <name evidence="1" type="ORF">PG997_012460</name>
</gene>